<dbReference type="Proteomes" id="UP001469553">
    <property type="component" value="Unassembled WGS sequence"/>
</dbReference>
<keyword evidence="1" id="KW-0732">Signal</keyword>
<gene>
    <name evidence="2" type="ORF">AMECASPLE_036116</name>
</gene>
<keyword evidence="3" id="KW-1185">Reference proteome</keyword>
<feature type="chain" id="PRO_5045099355" description="Secreted protein" evidence="1">
    <location>
        <begin position="16"/>
        <end position="107"/>
    </location>
</feature>
<comment type="caution">
    <text evidence="2">The sequence shown here is derived from an EMBL/GenBank/DDBJ whole genome shotgun (WGS) entry which is preliminary data.</text>
</comment>
<accession>A0ABV1A2X5</accession>
<feature type="signal peptide" evidence="1">
    <location>
        <begin position="1"/>
        <end position="15"/>
    </location>
</feature>
<evidence type="ECO:0000313" key="3">
    <source>
        <dbReference type="Proteomes" id="UP001469553"/>
    </source>
</evidence>
<sequence>MLWFLTLTRAWPGWAGLALLTAPPRHTEQKHRSKEAELGCRAADVVWRNSLLSPPPPFLKLSSDRSFTHIKVQSRAVTGLLQEDHLSECSSVRAEAADEHGFGADGR</sequence>
<proteinExistence type="predicted"/>
<evidence type="ECO:0000313" key="2">
    <source>
        <dbReference type="EMBL" id="MEQ2312894.1"/>
    </source>
</evidence>
<evidence type="ECO:0008006" key="4">
    <source>
        <dbReference type="Google" id="ProtNLM"/>
    </source>
</evidence>
<dbReference type="EMBL" id="JAHRIP010080841">
    <property type="protein sequence ID" value="MEQ2312894.1"/>
    <property type="molecule type" value="Genomic_DNA"/>
</dbReference>
<reference evidence="2 3" key="1">
    <citation type="submission" date="2021-06" db="EMBL/GenBank/DDBJ databases">
        <authorList>
            <person name="Palmer J.M."/>
        </authorList>
    </citation>
    <scope>NUCLEOTIDE SEQUENCE [LARGE SCALE GENOMIC DNA]</scope>
    <source>
        <strain evidence="2 3">AS_MEX2019</strain>
        <tissue evidence="2">Muscle</tissue>
    </source>
</reference>
<protein>
    <recommendedName>
        <fullName evidence="4">Secreted protein</fullName>
    </recommendedName>
</protein>
<organism evidence="2 3">
    <name type="scientific">Ameca splendens</name>
    <dbReference type="NCBI Taxonomy" id="208324"/>
    <lineage>
        <taxon>Eukaryota</taxon>
        <taxon>Metazoa</taxon>
        <taxon>Chordata</taxon>
        <taxon>Craniata</taxon>
        <taxon>Vertebrata</taxon>
        <taxon>Euteleostomi</taxon>
        <taxon>Actinopterygii</taxon>
        <taxon>Neopterygii</taxon>
        <taxon>Teleostei</taxon>
        <taxon>Neoteleostei</taxon>
        <taxon>Acanthomorphata</taxon>
        <taxon>Ovalentaria</taxon>
        <taxon>Atherinomorphae</taxon>
        <taxon>Cyprinodontiformes</taxon>
        <taxon>Goodeidae</taxon>
        <taxon>Ameca</taxon>
    </lineage>
</organism>
<evidence type="ECO:0000256" key="1">
    <source>
        <dbReference type="SAM" id="SignalP"/>
    </source>
</evidence>
<name>A0ABV1A2X5_9TELE</name>